<feature type="domain" description="DPH-type MB" evidence="7">
    <location>
        <begin position="116"/>
        <end position="175"/>
    </location>
</feature>
<dbReference type="SUPFAM" id="SSF46565">
    <property type="entry name" value="Chaperone J-domain"/>
    <property type="match status" value="1"/>
</dbReference>
<dbReference type="PROSITE" id="PS51074">
    <property type="entry name" value="DPH_MB"/>
    <property type="match status" value="1"/>
</dbReference>
<evidence type="ECO:0000313" key="9">
    <source>
        <dbReference type="Proteomes" id="UP000593567"/>
    </source>
</evidence>
<dbReference type="OrthoDB" id="66964at2759"/>
<evidence type="ECO:0000256" key="5">
    <source>
        <dbReference type="SAM" id="Phobius"/>
    </source>
</evidence>
<evidence type="ECO:0000256" key="1">
    <source>
        <dbReference type="ARBA" id="ARBA00006169"/>
    </source>
</evidence>
<accession>A0A7J7J9C4</accession>
<dbReference type="Pfam" id="PF05207">
    <property type="entry name" value="Zn_ribbon_CSL"/>
    <property type="match status" value="1"/>
</dbReference>
<dbReference type="AlphaFoldDB" id="A0A7J7J9C4"/>
<dbReference type="PROSITE" id="PS50076">
    <property type="entry name" value="DNAJ_2"/>
    <property type="match status" value="1"/>
</dbReference>
<dbReference type="GO" id="GO:0001671">
    <property type="term" value="F:ATPase activator activity"/>
    <property type="evidence" value="ECO:0007669"/>
    <property type="project" value="TreeGrafter"/>
</dbReference>
<dbReference type="SMART" id="SM00271">
    <property type="entry name" value="DnaJ"/>
    <property type="match status" value="1"/>
</dbReference>
<reference evidence="8" key="1">
    <citation type="submission" date="2020-06" db="EMBL/GenBank/DDBJ databases">
        <title>Draft genome of Bugula neritina, a colonial animal packing powerful symbionts and potential medicines.</title>
        <authorList>
            <person name="Rayko M."/>
        </authorList>
    </citation>
    <scope>NUCLEOTIDE SEQUENCE [LARGE SCALE GENOMIC DNA]</scope>
    <source>
        <strain evidence="8">Kwan_BN1</strain>
    </source>
</reference>
<keyword evidence="5" id="KW-0812">Transmembrane</keyword>
<protein>
    <submittedName>
        <fullName evidence="8">DNAJC24</fullName>
    </submittedName>
</protein>
<keyword evidence="5" id="KW-0472">Membrane</keyword>
<dbReference type="InterPro" id="IPR036671">
    <property type="entry name" value="DPH_MB_sf"/>
</dbReference>
<sequence length="197" mass="22951">MRRQLQYLCYIIATVCLCFACVILLISVECRLQLSMEDLYEILECSAEASDQQIKQKFKELARRYHPDHHVGGDTLTHQKIFVKINNAYGILKDPKLKKEYDIRYQHLQTYQELPVQDTVYFDDLDCDNSDAETQLYTYPCRCGDEYVLSEIDIQLKYQYAACLSCSLCIKILYSDENSLDNQPSICDSYKLSVNTT</sequence>
<comment type="similarity">
    <text evidence="1">Belongs to the DPH4 family.</text>
</comment>
<comment type="caution">
    <text evidence="8">The sequence shown here is derived from an EMBL/GenBank/DDBJ whole genome shotgun (WGS) entry which is preliminary data.</text>
</comment>
<dbReference type="PRINTS" id="PR00625">
    <property type="entry name" value="JDOMAIN"/>
</dbReference>
<keyword evidence="2" id="KW-0479">Metal-binding</keyword>
<dbReference type="Gene3D" id="1.10.287.110">
    <property type="entry name" value="DnaJ domain"/>
    <property type="match status" value="1"/>
</dbReference>
<proteinExistence type="inferred from homology"/>
<keyword evidence="3" id="KW-0862">Zinc</keyword>
<dbReference type="PANTHER" id="PTHR45255:SF1">
    <property type="entry name" value="DNAJ HOMOLOG SUBFAMILY C MEMBER 24"/>
    <property type="match status" value="1"/>
</dbReference>
<evidence type="ECO:0000256" key="4">
    <source>
        <dbReference type="ARBA" id="ARBA00023004"/>
    </source>
</evidence>
<feature type="domain" description="J" evidence="6">
    <location>
        <begin position="38"/>
        <end position="105"/>
    </location>
</feature>
<dbReference type="Proteomes" id="UP000593567">
    <property type="component" value="Unassembled WGS sequence"/>
</dbReference>
<evidence type="ECO:0000256" key="2">
    <source>
        <dbReference type="ARBA" id="ARBA00022723"/>
    </source>
</evidence>
<dbReference type="PANTHER" id="PTHR45255">
    <property type="entry name" value="DNAJ HOMOLOG SUBFAMILY C MEMBER 24"/>
    <property type="match status" value="1"/>
</dbReference>
<dbReference type="GO" id="GO:0008198">
    <property type="term" value="F:ferrous iron binding"/>
    <property type="evidence" value="ECO:0007669"/>
    <property type="project" value="TreeGrafter"/>
</dbReference>
<dbReference type="InterPro" id="IPR007872">
    <property type="entry name" value="DPH_MB_dom"/>
</dbReference>
<keyword evidence="5" id="KW-1133">Transmembrane helix</keyword>
<feature type="transmembrane region" description="Helical" evidence="5">
    <location>
        <begin position="7"/>
        <end position="28"/>
    </location>
</feature>
<dbReference type="InterPro" id="IPR036869">
    <property type="entry name" value="J_dom_sf"/>
</dbReference>
<evidence type="ECO:0000313" key="8">
    <source>
        <dbReference type="EMBL" id="KAF6022607.1"/>
    </source>
</evidence>
<dbReference type="Gene3D" id="3.10.660.10">
    <property type="entry name" value="DPH Zinc finger"/>
    <property type="match status" value="1"/>
</dbReference>
<dbReference type="CDD" id="cd06257">
    <property type="entry name" value="DnaJ"/>
    <property type="match status" value="1"/>
</dbReference>
<dbReference type="InterPro" id="IPR001623">
    <property type="entry name" value="DnaJ_domain"/>
</dbReference>
<keyword evidence="9" id="KW-1185">Reference proteome</keyword>
<organism evidence="8 9">
    <name type="scientific">Bugula neritina</name>
    <name type="common">Brown bryozoan</name>
    <name type="synonym">Sertularia neritina</name>
    <dbReference type="NCBI Taxonomy" id="10212"/>
    <lineage>
        <taxon>Eukaryota</taxon>
        <taxon>Metazoa</taxon>
        <taxon>Spiralia</taxon>
        <taxon>Lophotrochozoa</taxon>
        <taxon>Bryozoa</taxon>
        <taxon>Gymnolaemata</taxon>
        <taxon>Cheilostomatida</taxon>
        <taxon>Flustrina</taxon>
        <taxon>Buguloidea</taxon>
        <taxon>Bugulidae</taxon>
        <taxon>Bugula</taxon>
    </lineage>
</organism>
<name>A0A7J7J9C4_BUGNE</name>
<evidence type="ECO:0000259" key="6">
    <source>
        <dbReference type="PROSITE" id="PS50076"/>
    </source>
</evidence>
<dbReference type="SUPFAM" id="SSF144217">
    <property type="entry name" value="CSL zinc finger"/>
    <property type="match status" value="1"/>
</dbReference>
<dbReference type="Pfam" id="PF00226">
    <property type="entry name" value="DnaJ"/>
    <property type="match status" value="1"/>
</dbReference>
<evidence type="ECO:0000256" key="3">
    <source>
        <dbReference type="ARBA" id="ARBA00022833"/>
    </source>
</evidence>
<keyword evidence="4" id="KW-0408">Iron</keyword>
<evidence type="ECO:0000259" key="7">
    <source>
        <dbReference type="PROSITE" id="PS51074"/>
    </source>
</evidence>
<dbReference type="EMBL" id="VXIV02002829">
    <property type="protein sequence ID" value="KAF6022607.1"/>
    <property type="molecule type" value="Genomic_DNA"/>
</dbReference>
<gene>
    <name evidence="8" type="ORF">EB796_019092</name>
</gene>